<proteinExistence type="predicted"/>
<reference evidence="2" key="2">
    <citation type="submission" date="2023-01" db="EMBL/GenBank/DDBJ databases">
        <authorList>
            <person name="Petersen C."/>
        </authorList>
    </citation>
    <scope>NUCLEOTIDE SEQUENCE</scope>
    <source>
        <strain evidence="2">IBT 17514</strain>
    </source>
</reference>
<organism evidence="2 3">
    <name type="scientific">Penicillium malachiteum</name>
    <dbReference type="NCBI Taxonomy" id="1324776"/>
    <lineage>
        <taxon>Eukaryota</taxon>
        <taxon>Fungi</taxon>
        <taxon>Dikarya</taxon>
        <taxon>Ascomycota</taxon>
        <taxon>Pezizomycotina</taxon>
        <taxon>Eurotiomycetes</taxon>
        <taxon>Eurotiomycetidae</taxon>
        <taxon>Eurotiales</taxon>
        <taxon>Aspergillaceae</taxon>
        <taxon>Penicillium</taxon>
    </lineage>
</organism>
<reference evidence="2" key="1">
    <citation type="journal article" date="2023" name="IMA Fungus">
        <title>Comparative genomic study of the Penicillium genus elucidates a diverse pangenome and 15 lateral gene transfer events.</title>
        <authorList>
            <person name="Petersen C."/>
            <person name="Sorensen T."/>
            <person name="Nielsen M.R."/>
            <person name="Sondergaard T.E."/>
            <person name="Sorensen J.L."/>
            <person name="Fitzpatrick D.A."/>
            <person name="Frisvad J.C."/>
            <person name="Nielsen K.L."/>
        </authorList>
    </citation>
    <scope>NUCLEOTIDE SEQUENCE</scope>
    <source>
        <strain evidence="2">IBT 17514</strain>
    </source>
</reference>
<comment type="caution">
    <text evidence="2">The sequence shown here is derived from an EMBL/GenBank/DDBJ whole genome shotgun (WGS) entry which is preliminary data.</text>
</comment>
<evidence type="ECO:0000313" key="3">
    <source>
        <dbReference type="Proteomes" id="UP001215712"/>
    </source>
</evidence>
<keyword evidence="3" id="KW-1185">Reference proteome</keyword>
<name>A0AAD6HF66_9EURO</name>
<dbReference type="EMBL" id="JAQJAN010000016">
    <property type="protein sequence ID" value="KAJ5710219.1"/>
    <property type="molecule type" value="Genomic_DNA"/>
</dbReference>
<gene>
    <name evidence="2" type="ORF">N7493_009386</name>
</gene>
<accession>A0AAD6HF66</accession>
<evidence type="ECO:0000313" key="2">
    <source>
        <dbReference type="EMBL" id="KAJ5710219.1"/>
    </source>
</evidence>
<dbReference type="Proteomes" id="UP001215712">
    <property type="component" value="Unassembled WGS sequence"/>
</dbReference>
<sequence>MPDPMPDPPDPRLRLRRQLADTGDSPHPPTPAWRANWPHAPRTVSSPKGPRAARAAARQVGPANWHAPSPCLGKRPPGRGPPWLTTWRASRLARAASGPGVQTTPRARGPPAHAATPQSPAFLCAATSPPGGLLGARALSA</sequence>
<protein>
    <submittedName>
        <fullName evidence="2">Uncharacterized protein</fullName>
    </submittedName>
</protein>
<dbReference type="AlphaFoldDB" id="A0AAD6HF66"/>
<feature type="region of interest" description="Disordered" evidence="1">
    <location>
        <begin position="1"/>
        <end position="123"/>
    </location>
</feature>
<evidence type="ECO:0000256" key="1">
    <source>
        <dbReference type="SAM" id="MobiDB-lite"/>
    </source>
</evidence>